<reference evidence="6 7" key="1">
    <citation type="submission" date="2018-09" db="EMBL/GenBank/DDBJ databases">
        <title>Comparative genomics of Leucobacter spp.</title>
        <authorList>
            <person name="Reis A.C."/>
            <person name="Kolvenbach B.A."/>
            <person name="Corvini P.F.X."/>
            <person name="Nunes O.C."/>
        </authorList>
    </citation>
    <scope>NUCLEOTIDE SEQUENCE [LARGE SCALE GENOMIC DNA]</scope>
    <source>
        <strain evidence="6 7">TAN 31504</strain>
    </source>
</reference>
<accession>A0ABS1SHV2</accession>
<dbReference type="GO" id="GO:0005524">
    <property type="term" value="F:ATP binding"/>
    <property type="evidence" value="ECO:0007669"/>
    <property type="project" value="UniProtKB-KW"/>
</dbReference>
<dbReference type="InterPro" id="IPR027417">
    <property type="entry name" value="P-loop_NTPase"/>
</dbReference>
<keyword evidence="3" id="KW-0547">Nucleotide-binding</keyword>
<sequence>MTQLAPVPTDARTLPAPVIELEDVVFRRNGTDILSGVSLTVRAGERWALLGPNGAGKSTILGFCGAQTHPSSGTVRVLGQRLGRVDLQALRHEIGHVNPRHPLSSPLTVLEVVLTGLTATIELPMRWAPTPDDIARADAVIETVGLAHRRDARWPTMSQGERGRALIARALVSEPRLLLLDEPTTGLDVASREQFLETVDALAVRQPELTTILVTHHLEELPETTTHAIAISHGAVVAAGAVDDVVTTEVITRAFEHPIRVTKADGRWAARAERTPSPALAG</sequence>
<dbReference type="InterPro" id="IPR003439">
    <property type="entry name" value="ABC_transporter-like_ATP-bd"/>
</dbReference>
<keyword evidence="4 6" id="KW-0067">ATP-binding</keyword>
<evidence type="ECO:0000256" key="1">
    <source>
        <dbReference type="ARBA" id="ARBA00005417"/>
    </source>
</evidence>
<dbReference type="SUPFAM" id="SSF52540">
    <property type="entry name" value="P-loop containing nucleoside triphosphate hydrolases"/>
    <property type="match status" value="1"/>
</dbReference>
<evidence type="ECO:0000313" key="7">
    <source>
        <dbReference type="Proteomes" id="UP001645859"/>
    </source>
</evidence>
<dbReference type="Gene3D" id="3.40.50.300">
    <property type="entry name" value="P-loop containing nucleotide triphosphate hydrolases"/>
    <property type="match status" value="1"/>
</dbReference>
<evidence type="ECO:0000259" key="5">
    <source>
        <dbReference type="PROSITE" id="PS50893"/>
    </source>
</evidence>
<dbReference type="SMART" id="SM00382">
    <property type="entry name" value="AAA"/>
    <property type="match status" value="1"/>
</dbReference>
<evidence type="ECO:0000256" key="2">
    <source>
        <dbReference type="ARBA" id="ARBA00022448"/>
    </source>
</evidence>
<comment type="caution">
    <text evidence="6">The sequence shown here is derived from an EMBL/GenBank/DDBJ whole genome shotgun (WGS) entry which is preliminary data.</text>
</comment>
<gene>
    <name evidence="6" type="ORF">D3230_12685</name>
</gene>
<evidence type="ECO:0000256" key="4">
    <source>
        <dbReference type="ARBA" id="ARBA00022840"/>
    </source>
</evidence>
<dbReference type="EMBL" id="QYAC01000006">
    <property type="protein sequence ID" value="MBL3680134.1"/>
    <property type="molecule type" value="Genomic_DNA"/>
</dbReference>
<name>A0ABS1SHV2_9MICO</name>
<dbReference type="Pfam" id="PF00005">
    <property type="entry name" value="ABC_tran"/>
    <property type="match status" value="1"/>
</dbReference>
<dbReference type="RefSeq" id="WP_202345397.1">
    <property type="nucleotide sequence ID" value="NZ_BAAAPI010000004.1"/>
</dbReference>
<dbReference type="PROSITE" id="PS50893">
    <property type="entry name" value="ABC_TRANSPORTER_2"/>
    <property type="match status" value="1"/>
</dbReference>
<protein>
    <submittedName>
        <fullName evidence="6">ATP-binding cassette domain-containing protein</fullName>
    </submittedName>
</protein>
<feature type="domain" description="ABC transporter" evidence="5">
    <location>
        <begin position="19"/>
        <end position="258"/>
    </location>
</feature>
<dbReference type="PANTHER" id="PTHR42734">
    <property type="entry name" value="METAL TRANSPORT SYSTEM ATP-BINDING PROTEIN TM_0124-RELATED"/>
    <property type="match status" value="1"/>
</dbReference>
<keyword evidence="7" id="KW-1185">Reference proteome</keyword>
<comment type="similarity">
    <text evidence="1">Belongs to the ABC transporter superfamily.</text>
</comment>
<dbReference type="PANTHER" id="PTHR42734:SF5">
    <property type="entry name" value="IRON TRANSPORT SYSTEM ATP-BINDING PROTEIN HI_0361-RELATED"/>
    <property type="match status" value="1"/>
</dbReference>
<evidence type="ECO:0000313" key="6">
    <source>
        <dbReference type="EMBL" id="MBL3680134.1"/>
    </source>
</evidence>
<evidence type="ECO:0000256" key="3">
    <source>
        <dbReference type="ARBA" id="ARBA00022741"/>
    </source>
</evidence>
<keyword evidence="2" id="KW-0813">Transport</keyword>
<dbReference type="Proteomes" id="UP001645859">
    <property type="component" value="Unassembled WGS sequence"/>
</dbReference>
<proteinExistence type="inferred from homology"/>
<organism evidence="6 7">
    <name type="scientific">Leucobacter chromiireducens subsp. solipictus</name>
    <dbReference type="NCBI Taxonomy" id="398235"/>
    <lineage>
        <taxon>Bacteria</taxon>
        <taxon>Bacillati</taxon>
        <taxon>Actinomycetota</taxon>
        <taxon>Actinomycetes</taxon>
        <taxon>Micrococcales</taxon>
        <taxon>Microbacteriaceae</taxon>
        <taxon>Leucobacter</taxon>
    </lineage>
</organism>
<dbReference type="InterPro" id="IPR050153">
    <property type="entry name" value="Metal_Ion_Import_ABC"/>
</dbReference>
<dbReference type="InterPro" id="IPR003593">
    <property type="entry name" value="AAA+_ATPase"/>
</dbReference>